<sequence>MVGKAVVATYHNLRKVEQFFRLTESELKARPVFHRTRESIEAYPTIVLAAPAIARPRRAANAAKHC</sequence>
<accession>A0ABU4CHT4</accession>
<evidence type="ECO:0008006" key="3">
    <source>
        <dbReference type="Google" id="ProtNLM"/>
    </source>
</evidence>
<organism evidence="1 2">
    <name type="scientific">Rhodococcus jostii</name>
    <dbReference type="NCBI Taxonomy" id="132919"/>
    <lineage>
        <taxon>Bacteria</taxon>
        <taxon>Bacillati</taxon>
        <taxon>Actinomycetota</taxon>
        <taxon>Actinomycetes</taxon>
        <taxon>Mycobacteriales</taxon>
        <taxon>Nocardiaceae</taxon>
        <taxon>Rhodococcus</taxon>
    </lineage>
</organism>
<proteinExistence type="predicted"/>
<protein>
    <recommendedName>
        <fullName evidence="3">Transposase</fullName>
    </recommendedName>
</protein>
<comment type="caution">
    <text evidence="1">The sequence shown here is derived from an EMBL/GenBank/DDBJ whole genome shotgun (WGS) entry which is preliminary data.</text>
</comment>
<dbReference type="Proteomes" id="UP001185737">
    <property type="component" value="Unassembled WGS sequence"/>
</dbReference>
<name>A0ABU4CHT4_RHOJO</name>
<keyword evidence="2" id="KW-1185">Reference proteome</keyword>
<gene>
    <name evidence="1" type="ORF">R3Q59_21655</name>
</gene>
<dbReference type="RefSeq" id="WP_317569454.1">
    <property type="nucleotide sequence ID" value="NZ_JAWLKA010000012.1"/>
</dbReference>
<evidence type="ECO:0000313" key="1">
    <source>
        <dbReference type="EMBL" id="MDV6283116.1"/>
    </source>
</evidence>
<dbReference type="EMBL" id="JAWLKA010000012">
    <property type="protein sequence ID" value="MDV6283116.1"/>
    <property type="molecule type" value="Genomic_DNA"/>
</dbReference>
<reference evidence="1 2" key="1">
    <citation type="submission" date="2023-10" db="EMBL/GenBank/DDBJ databases">
        <title>Development of a sustainable strategy for remediation of hydrocarbon-contaminated territories based on the waste exchange concept.</title>
        <authorList>
            <person name="Krivoruchko A."/>
        </authorList>
    </citation>
    <scope>NUCLEOTIDE SEQUENCE [LARGE SCALE GENOMIC DNA]</scope>
    <source>
        <strain evidence="1 2">IEGM 60</strain>
    </source>
</reference>
<evidence type="ECO:0000313" key="2">
    <source>
        <dbReference type="Proteomes" id="UP001185737"/>
    </source>
</evidence>